<name>A0A6B0TXN6_IXORI</name>
<dbReference type="EMBL" id="GIFC01000598">
    <property type="protein sequence ID" value="MXU82681.1"/>
    <property type="molecule type" value="Transcribed_RNA"/>
</dbReference>
<feature type="compositionally biased region" description="Basic and acidic residues" evidence="1">
    <location>
        <begin position="61"/>
        <end position="70"/>
    </location>
</feature>
<feature type="region of interest" description="Disordered" evidence="1">
    <location>
        <begin position="20"/>
        <end position="45"/>
    </location>
</feature>
<proteinExistence type="predicted"/>
<reference evidence="3" key="1">
    <citation type="submission" date="2019-12" db="EMBL/GenBank/DDBJ databases">
        <title>An insight into the sialome of adult female Ixodes ricinus ticks feeding for 6 days.</title>
        <authorList>
            <person name="Perner J."/>
            <person name="Ribeiro J.M.C."/>
        </authorList>
    </citation>
    <scope>NUCLEOTIDE SEQUENCE</scope>
    <source>
        <strain evidence="3">Semi-engorged</strain>
        <tissue evidence="3">Salivary glands</tissue>
    </source>
</reference>
<feature type="region of interest" description="Disordered" evidence="1">
    <location>
        <begin position="51"/>
        <end position="70"/>
    </location>
</feature>
<evidence type="ECO:0000256" key="1">
    <source>
        <dbReference type="SAM" id="MobiDB-lite"/>
    </source>
</evidence>
<evidence type="ECO:0000256" key="2">
    <source>
        <dbReference type="SAM" id="SignalP"/>
    </source>
</evidence>
<feature type="signal peptide" evidence="2">
    <location>
        <begin position="1"/>
        <end position="17"/>
    </location>
</feature>
<evidence type="ECO:0000313" key="3">
    <source>
        <dbReference type="EMBL" id="MXU82681.1"/>
    </source>
</evidence>
<organism evidence="3">
    <name type="scientific">Ixodes ricinus</name>
    <name type="common">Common tick</name>
    <name type="synonym">Acarus ricinus</name>
    <dbReference type="NCBI Taxonomy" id="34613"/>
    <lineage>
        <taxon>Eukaryota</taxon>
        <taxon>Metazoa</taxon>
        <taxon>Ecdysozoa</taxon>
        <taxon>Arthropoda</taxon>
        <taxon>Chelicerata</taxon>
        <taxon>Arachnida</taxon>
        <taxon>Acari</taxon>
        <taxon>Parasitiformes</taxon>
        <taxon>Ixodida</taxon>
        <taxon>Ixodoidea</taxon>
        <taxon>Ixodidae</taxon>
        <taxon>Ixodinae</taxon>
        <taxon>Ixodes</taxon>
    </lineage>
</organism>
<accession>A0A6B0TXN6</accession>
<sequence length="70" mass="7288">MLAYVLVSTGAWWLTCGADTGAGRADSSSFQPRGAETGGFPPAWDASGGLPCRLSAGPDPWDDRSLSETR</sequence>
<keyword evidence="2" id="KW-0732">Signal</keyword>
<protein>
    <submittedName>
        <fullName evidence="3">Putative secreted protein</fullName>
    </submittedName>
</protein>
<dbReference type="AlphaFoldDB" id="A0A6B0TXN6"/>
<feature type="chain" id="PRO_5025563233" evidence="2">
    <location>
        <begin position="18"/>
        <end position="70"/>
    </location>
</feature>